<dbReference type="InterPro" id="IPR014036">
    <property type="entry name" value="DeoR-like_C"/>
</dbReference>
<dbReference type="InterPro" id="IPR018356">
    <property type="entry name" value="Tscrpt_reg_HTH_DeoR_CS"/>
</dbReference>
<dbReference type="InterPro" id="IPR001034">
    <property type="entry name" value="DeoR_HTH"/>
</dbReference>
<dbReference type="SUPFAM" id="SSF100950">
    <property type="entry name" value="NagB/RpiA/CoA transferase-like"/>
    <property type="match status" value="1"/>
</dbReference>
<dbReference type="STRING" id="449659.IV66_GL000205"/>
<evidence type="ECO:0000256" key="3">
    <source>
        <dbReference type="ARBA" id="ARBA00023163"/>
    </source>
</evidence>
<keyword evidence="6" id="KW-1185">Reference proteome</keyword>
<dbReference type="InterPro" id="IPR037171">
    <property type="entry name" value="NagB/RpiA_transferase-like"/>
</dbReference>
<dbReference type="SUPFAM" id="SSF46785">
    <property type="entry name" value="Winged helix' DNA-binding domain"/>
    <property type="match status" value="1"/>
</dbReference>
<dbReference type="PATRIC" id="fig|449659.4.peg.203"/>
<dbReference type="PRINTS" id="PR00037">
    <property type="entry name" value="HTHLACR"/>
</dbReference>
<dbReference type="Proteomes" id="UP000051886">
    <property type="component" value="Unassembled WGS sequence"/>
</dbReference>
<keyword evidence="1" id="KW-0805">Transcription regulation</keyword>
<comment type="caution">
    <text evidence="5">The sequence shown here is derived from an EMBL/GenBank/DDBJ whole genome shotgun (WGS) entry which is preliminary data.</text>
</comment>
<feature type="domain" description="HTH deoR-type" evidence="4">
    <location>
        <begin position="23"/>
        <end position="78"/>
    </location>
</feature>
<reference evidence="5 6" key="1">
    <citation type="journal article" date="2015" name="Genome Announc.">
        <title>Expanding the biotechnology potential of lactobacilli through comparative genomics of 213 strains and associated genera.</title>
        <authorList>
            <person name="Sun Z."/>
            <person name="Harris H.M."/>
            <person name="McCann A."/>
            <person name="Guo C."/>
            <person name="Argimon S."/>
            <person name="Zhang W."/>
            <person name="Yang X."/>
            <person name="Jeffery I.B."/>
            <person name="Cooney J.C."/>
            <person name="Kagawa T.F."/>
            <person name="Liu W."/>
            <person name="Song Y."/>
            <person name="Salvetti E."/>
            <person name="Wrobel A."/>
            <person name="Rasinkangas P."/>
            <person name="Parkhill J."/>
            <person name="Rea M.C."/>
            <person name="O'Sullivan O."/>
            <person name="Ritari J."/>
            <person name="Douillard F.P."/>
            <person name="Paul Ross R."/>
            <person name="Yang R."/>
            <person name="Briner A.E."/>
            <person name="Felis G.E."/>
            <person name="de Vos W.M."/>
            <person name="Barrangou R."/>
            <person name="Klaenhammer T.R."/>
            <person name="Caufield P.W."/>
            <person name="Cui Y."/>
            <person name="Zhang H."/>
            <person name="O'Toole P.W."/>
        </authorList>
    </citation>
    <scope>NUCLEOTIDE SEQUENCE [LARGE SCALE GENOMIC DNA]</scope>
    <source>
        <strain evidence="5 6">NBRC 103219</strain>
    </source>
</reference>
<evidence type="ECO:0000313" key="6">
    <source>
        <dbReference type="Proteomes" id="UP000051886"/>
    </source>
</evidence>
<dbReference type="AlphaFoldDB" id="A0A0R2LS11"/>
<dbReference type="InterPro" id="IPR036388">
    <property type="entry name" value="WH-like_DNA-bd_sf"/>
</dbReference>
<dbReference type="PANTHER" id="PTHR30363:SF51">
    <property type="entry name" value="HTH-TYPE TRANSCRIPTIONAL REPRESSOR GLCR"/>
    <property type="match status" value="1"/>
</dbReference>
<dbReference type="Pfam" id="PF00455">
    <property type="entry name" value="DeoRC"/>
    <property type="match status" value="1"/>
</dbReference>
<dbReference type="PROSITE" id="PS00894">
    <property type="entry name" value="HTH_DEOR_1"/>
    <property type="match status" value="1"/>
</dbReference>
<gene>
    <name evidence="5" type="ORF">IV66_GL000205</name>
</gene>
<dbReference type="GO" id="GO:0003700">
    <property type="term" value="F:DNA-binding transcription factor activity"/>
    <property type="evidence" value="ECO:0007669"/>
    <property type="project" value="InterPro"/>
</dbReference>
<evidence type="ECO:0000256" key="1">
    <source>
        <dbReference type="ARBA" id="ARBA00023015"/>
    </source>
</evidence>
<dbReference type="InterPro" id="IPR050313">
    <property type="entry name" value="Carb_Metab_HTH_regulators"/>
</dbReference>
<evidence type="ECO:0000256" key="2">
    <source>
        <dbReference type="ARBA" id="ARBA00023125"/>
    </source>
</evidence>
<evidence type="ECO:0000313" key="5">
    <source>
        <dbReference type="EMBL" id="KRO02779.1"/>
    </source>
</evidence>
<keyword evidence="3" id="KW-0804">Transcription</keyword>
<dbReference type="Gene3D" id="1.10.10.10">
    <property type="entry name" value="Winged helix-like DNA-binding domain superfamily/Winged helix DNA-binding domain"/>
    <property type="match status" value="1"/>
</dbReference>
<name>A0A0R2LS11_9LACO</name>
<dbReference type="InterPro" id="IPR036390">
    <property type="entry name" value="WH_DNA-bd_sf"/>
</dbReference>
<dbReference type="GO" id="GO:0003677">
    <property type="term" value="F:DNA binding"/>
    <property type="evidence" value="ECO:0007669"/>
    <property type="project" value="UniProtKB-KW"/>
</dbReference>
<dbReference type="SMART" id="SM00420">
    <property type="entry name" value="HTH_DEOR"/>
    <property type="match status" value="1"/>
</dbReference>
<proteinExistence type="predicted"/>
<sequence length="274" mass="31560">MQLRKKTHIIKGENIFEVIKLSQEKRIELIKQLLEERQELSTKDIMNEFGISQDTARRDIVLLTKRGEVRRTHGGILPLDFGRSVPNYESRLARFNKSKTQIAIEALNYFKPQHVYFIDSSTILLKTCQNLNVPLTVVTHSLDNCIALAQNNKVTVKSLSGTLDHDNRFFYSHLAMEELQDIMFDTAFIAASGIDEHGVYLLDQDDAEIVGMAAKRARKVILVAEHQKFVNRSYYRICSLDKISLFITDKMPTKEQRELFSPETEIKVVEDNNK</sequence>
<dbReference type="PROSITE" id="PS51000">
    <property type="entry name" value="HTH_DEOR_2"/>
    <property type="match status" value="1"/>
</dbReference>
<dbReference type="SMART" id="SM01134">
    <property type="entry name" value="DeoRC"/>
    <property type="match status" value="1"/>
</dbReference>
<keyword evidence="2" id="KW-0238">DNA-binding</keyword>
<organism evidence="5 6">
    <name type="scientific">Ligilactobacillus pobuzihii</name>
    <dbReference type="NCBI Taxonomy" id="449659"/>
    <lineage>
        <taxon>Bacteria</taxon>
        <taxon>Bacillati</taxon>
        <taxon>Bacillota</taxon>
        <taxon>Bacilli</taxon>
        <taxon>Lactobacillales</taxon>
        <taxon>Lactobacillaceae</taxon>
        <taxon>Ligilactobacillus</taxon>
    </lineage>
</organism>
<dbReference type="Pfam" id="PF08220">
    <property type="entry name" value="HTH_DeoR"/>
    <property type="match status" value="1"/>
</dbReference>
<accession>A0A0R2LS11</accession>
<dbReference type="PANTHER" id="PTHR30363">
    <property type="entry name" value="HTH-TYPE TRANSCRIPTIONAL REGULATOR SRLR-RELATED"/>
    <property type="match status" value="1"/>
</dbReference>
<evidence type="ECO:0000259" key="4">
    <source>
        <dbReference type="PROSITE" id="PS51000"/>
    </source>
</evidence>
<protein>
    <submittedName>
        <fullName evidence="5">DeoR family transcriptional regulator</fullName>
    </submittedName>
</protein>
<dbReference type="EMBL" id="JQCN01000001">
    <property type="protein sequence ID" value="KRO02779.1"/>
    <property type="molecule type" value="Genomic_DNA"/>
</dbReference>